<dbReference type="PANTHER" id="PTHR43343:SF3">
    <property type="entry name" value="PROTEASE DO-LIKE 8, CHLOROPLASTIC"/>
    <property type="match status" value="1"/>
</dbReference>
<keyword evidence="4" id="KW-0812">Transmembrane</keyword>
<accession>A0A1G2BYE8</accession>
<organism evidence="6 7">
    <name type="scientific">Candidatus Komeilibacteria bacterium RIFOXYC1_FULL_37_11</name>
    <dbReference type="NCBI Taxonomy" id="1798555"/>
    <lineage>
        <taxon>Bacteria</taxon>
        <taxon>Candidatus Komeiliibacteriota</taxon>
    </lineage>
</organism>
<keyword evidence="2" id="KW-0378">Hydrolase</keyword>
<dbReference type="InterPro" id="IPR009003">
    <property type="entry name" value="Peptidase_S1_PA"/>
</dbReference>
<dbReference type="Gene3D" id="2.40.10.120">
    <property type="match status" value="1"/>
</dbReference>
<dbReference type="SUPFAM" id="SSF50156">
    <property type="entry name" value="PDZ domain-like"/>
    <property type="match status" value="1"/>
</dbReference>
<feature type="domain" description="PDZ" evidence="5">
    <location>
        <begin position="280"/>
        <end position="362"/>
    </location>
</feature>
<evidence type="ECO:0000313" key="6">
    <source>
        <dbReference type="EMBL" id="OGY94205.1"/>
    </source>
</evidence>
<comment type="caution">
    <text evidence="6">The sequence shown here is derived from an EMBL/GenBank/DDBJ whole genome shotgun (WGS) entry which is preliminary data.</text>
</comment>
<dbReference type="GO" id="GO:0006508">
    <property type="term" value="P:proteolysis"/>
    <property type="evidence" value="ECO:0007669"/>
    <property type="project" value="UniProtKB-KW"/>
</dbReference>
<dbReference type="Proteomes" id="UP000177626">
    <property type="component" value="Unassembled WGS sequence"/>
</dbReference>
<feature type="transmembrane region" description="Helical" evidence="4">
    <location>
        <begin position="31"/>
        <end position="54"/>
    </location>
</feature>
<dbReference type="PANTHER" id="PTHR43343">
    <property type="entry name" value="PEPTIDASE S12"/>
    <property type="match status" value="1"/>
</dbReference>
<evidence type="ECO:0000256" key="3">
    <source>
        <dbReference type="SAM" id="MobiDB-lite"/>
    </source>
</evidence>
<keyword evidence="4" id="KW-0472">Membrane</keyword>
<feature type="compositionally biased region" description="Basic and acidic residues" evidence="3">
    <location>
        <begin position="1"/>
        <end position="21"/>
    </location>
</feature>
<evidence type="ECO:0000256" key="1">
    <source>
        <dbReference type="ARBA" id="ARBA00022670"/>
    </source>
</evidence>
<dbReference type="InterPro" id="IPR001478">
    <property type="entry name" value="PDZ"/>
</dbReference>
<feature type="region of interest" description="Disordered" evidence="3">
    <location>
        <begin position="1"/>
        <end position="23"/>
    </location>
</feature>
<dbReference type="SUPFAM" id="SSF50494">
    <property type="entry name" value="Trypsin-like serine proteases"/>
    <property type="match status" value="1"/>
</dbReference>
<sequence>MLDNKISNRTEDRHKHFERPTTQRPPSMFNLTLWAIFVSLAAGFGGYLLANYILPSSNTNYFSVDNLGRNINVDIDQPMVDIGNQHQKSIAGVYKKVATATSIGQTIFSQEDFLGGAVVVTSDGWLMTTDQVASSENVSVVLGDKIYPVDDLAKDEFSGLVFLKIHENFLQPINFQLTEDLKIGEKLFTSADVPNSYDHSFASSYLSNIHYAPDKYLFTDLIDYYIKISDPAGTYASPYFNLKGDLVGLVYYNGDDQTLLIPAEYIKQSIKNLLNNTERPKFGVRYVDLDNNSGFESKGSLVYHPQLVAVAYNSPANKAGIKTNDQIVAVNNDAISGYRTLTSIMQNYRLGDKVIVKVLRDGEEQDIEVSL</sequence>
<dbReference type="InterPro" id="IPR036034">
    <property type="entry name" value="PDZ_sf"/>
</dbReference>
<dbReference type="SMART" id="SM00228">
    <property type="entry name" value="PDZ"/>
    <property type="match status" value="1"/>
</dbReference>
<keyword evidence="1" id="KW-0645">Protease</keyword>
<dbReference type="EMBL" id="MHKQ01000011">
    <property type="protein sequence ID" value="OGY94205.1"/>
    <property type="molecule type" value="Genomic_DNA"/>
</dbReference>
<evidence type="ECO:0000256" key="4">
    <source>
        <dbReference type="SAM" id="Phobius"/>
    </source>
</evidence>
<proteinExistence type="predicted"/>
<dbReference type="Pfam" id="PF13180">
    <property type="entry name" value="PDZ_2"/>
    <property type="match status" value="1"/>
</dbReference>
<evidence type="ECO:0000256" key="2">
    <source>
        <dbReference type="ARBA" id="ARBA00022801"/>
    </source>
</evidence>
<evidence type="ECO:0000313" key="7">
    <source>
        <dbReference type="Proteomes" id="UP000177626"/>
    </source>
</evidence>
<dbReference type="GO" id="GO:0008233">
    <property type="term" value="F:peptidase activity"/>
    <property type="evidence" value="ECO:0007669"/>
    <property type="project" value="UniProtKB-KW"/>
</dbReference>
<protein>
    <recommendedName>
        <fullName evidence="5">PDZ domain-containing protein</fullName>
    </recommendedName>
</protein>
<gene>
    <name evidence="6" type="ORF">A2406_01875</name>
</gene>
<reference evidence="6 7" key="1">
    <citation type="journal article" date="2016" name="Nat. Commun.">
        <title>Thousands of microbial genomes shed light on interconnected biogeochemical processes in an aquifer system.</title>
        <authorList>
            <person name="Anantharaman K."/>
            <person name="Brown C.T."/>
            <person name="Hug L.A."/>
            <person name="Sharon I."/>
            <person name="Castelle C.J."/>
            <person name="Probst A.J."/>
            <person name="Thomas B.C."/>
            <person name="Singh A."/>
            <person name="Wilkins M.J."/>
            <person name="Karaoz U."/>
            <person name="Brodie E.L."/>
            <person name="Williams K.H."/>
            <person name="Hubbard S.S."/>
            <person name="Banfield J.F."/>
        </authorList>
    </citation>
    <scope>NUCLEOTIDE SEQUENCE [LARGE SCALE GENOMIC DNA]</scope>
</reference>
<dbReference type="AlphaFoldDB" id="A0A1G2BYE8"/>
<name>A0A1G2BYE8_9BACT</name>
<keyword evidence="4" id="KW-1133">Transmembrane helix</keyword>
<dbReference type="Gene3D" id="2.30.42.10">
    <property type="match status" value="1"/>
</dbReference>
<dbReference type="InterPro" id="IPR051201">
    <property type="entry name" value="Chloro_Bact_Ser_Proteases"/>
</dbReference>
<evidence type="ECO:0000259" key="5">
    <source>
        <dbReference type="SMART" id="SM00228"/>
    </source>
</evidence>